<evidence type="ECO:0000256" key="4">
    <source>
        <dbReference type="ARBA" id="ARBA00023224"/>
    </source>
</evidence>
<evidence type="ECO:0000256" key="2">
    <source>
        <dbReference type="ARBA" id="ARBA00022475"/>
    </source>
</evidence>
<feature type="region of interest" description="Disordered" evidence="8">
    <location>
        <begin position="564"/>
        <end position="613"/>
    </location>
</feature>
<dbReference type="PROSITE" id="PS50111">
    <property type="entry name" value="CHEMOTAXIS_TRANSDUC_2"/>
    <property type="match status" value="1"/>
</dbReference>
<dbReference type="InterPro" id="IPR004090">
    <property type="entry name" value="Chemotax_Me-accpt_rcpt"/>
</dbReference>
<feature type="compositionally biased region" description="Acidic residues" evidence="8">
    <location>
        <begin position="572"/>
        <end position="607"/>
    </location>
</feature>
<evidence type="ECO:0000313" key="12">
    <source>
        <dbReference type="EMBL" id="MEN0645081.1"/>
    </source>
</evidence>
<sequence>MKSVKGRLLRIFSIIIVAFLAFSVYSVSTLYLSNERLQNMEKQEFPLLLAKEQMAFNITERLAASRGYLLFGYDEYLEQFDELSEEAAVLEEELLRLAGDDESLVDTLTYTHAWEGVLTGEVFPMYQNGNADLAESMMNLRSTPIARNLTNQFQEMSENERSSMAASINETQQAGEQLQLIVLIIAIALTVIMIVLALRISSTISSPLKQLVKEADSISEGDLTGEPIKVKTKDEFATLAHSFNKMRDSLRGLIGTTASMSENVASTAEQLSASSEETSAATNQIAGTVQALNSSAESSSETSRNSLQASNAMTESVEQITFATATAIEASMKMEERSSSGRNLIGQAVGQMKDIQLTVEKSAEVMGELDRRSKEIGDILELITSISEQTNLLALNAAIEAARAGEHGRGFAVVADEVRKLAEESKNSASQIEQMIHAIQRDAKTATTEMQKGTEEVSQGTQLMDEVGTSFEHISESINEVNSQMMAVSAATQGIAQQTMKLNEYMTAMDVQAKANVESTEEAAASTEEQLAAMQEVASSAEVLTELANSLLEEISTFKLSKTSSFKPDLDVEKDDDQHDEDEEVDLKESTGTDDDPALEEDQEEELLDRKTS</sequence>
<keyword evidence="4 6" id="KW-0807">Transducer</keyword>
<evidence type="ECO:0000256" key="8">
    <source>
        <dbReference type="SAM" id="MobiDB-lite"/>
    </source>
</evidence>
<gene>
    <name evidence="12" type="ORF">MKY91_18130</name>
</gene>
<evidence type="ECO:0000256" key="1">
    <source>
        <dbReference type="ARBA" id="ARBA00004236"/>
    </source>
</evidence>
<evidence type="ECO:0000256" key="7">
    <source>
        <dbReference type="SAM" id="Coils"/>
    </source>
</evidence>
<dbReference type="RefSeq" id="WP_343131683.1">
    <property type="nucleotide sequence ID" value="NZ_JBCITK010000001.1"/>
</dbReference>
<feature type="domain" description="Methyl-accepting transducer" evidence="10">
    <location>
        <begin position="274"/>
        <end position="510"/>
    </location>
</feature>
<evidence type="ECO:0000259" key="11">
    <source>
        <dbReference type="PROSITE" id="PS50885"/>
    </source>
</evidence>
<proteinExistence type="inferred from homology"/>
<comment type="similarity">
    <text evidence="5">Belongs to the methyl-accepting chemotaxis (MCP) protein family.</text>
</comment>
<keyword evidence="3 9" id="KW-0472">Membrane</keyword>
<evidence type="ECO:0000256" key="9">
    <source>
        <dbReference type="SAM" id="Phobius"/>
    </source>
</evidence>
<dbReference type="Pfam" id="PF00015">
    <property type="entry name" value="MCPsignal"/>
    <property type="match status" value="1"/>
</dbReference>
<keyword evidence="2" id="KW-1003">Cell membrane</keyword>
<dbReference type="CDD" id="cd11386">
    <property type="entry name" value="MCP_signal"/>
    <property type="match status" value="1"/>
</dbReference>
<feature type="region of interest" description="Disordered" evidence="8">
    <location>
        <begin position="291"/>
        <end position="313"/>
    </location>
</feature>
<dbReference type="SMART" id="SM00283">
    <property type="entry name" value="MA"/>
    <property type="match status" value="1"/>
</dbReference>
<dbReference type="SUPFAM" id="SSF58104">
    <property type="entry name" value="Methyl-accepting chemotaxis protein (MCP) signaling domain"/>
    <property type="match status" value="1"/>
</dbReference>
<evidence type="ECO:0000256" key="5">
    <source>
        <dbReference type="ARBA" id="ARBA00029447"/>
    </source>
</evidence>
<dbReference type="PANTHER" id="PTHR32089">
    <property type="entry name" value="METHYL-ACCEPTING CHEMOTAXIS PROTEIN MCPB"/>
    <property type="match status" value="1"/>
</dbReference>
<organism evidence="12 13">
    <name type="scientific">Alkalicoccobacillus gibsonii</name>
    <dbReference type="NCBI Taxonomy" id="79881"/>
    <lineage>
        <taxon>Bacteria</taxon>
        <taxon>Bacillati</taxon>
        <taxon>Bacillota</taxon>
        <taxon>Bacilli</taxon>
        <taxon>Bacillales</taxon>
        <taxon>Bacillaceae</taxon>
        <taxon>Alkalicoccobacillus</taxon>
    </lineage>
</organism>
<evidence type="ECO:0000256" key="3">
    <source>
        <dbReference type="ARBA" id="ARBA00023136"/>
    </source>
</evidence>
<feature type="coiled-coil region" evidence="7">
    <location>
        <begin position="73"/>
        <end position="100"/>
    </location>
</feature>
<dbReference type="PROSITE" id="PS50885">
    <property type="entry name" value="HAMP"/>
    <property type="match status" value="1"/>
</dbReference>
<dbReference type="Proteomes" id="UP001418796">
    <property type="component" value="Unassembled WGS sequence"/>
</dbReference>
<feature type="compositionally biased region" description="Low complexity" evidence="8">
    <location>
        <begin position="291"/>
        <end position="307"/>
    </location>
</feature>
<dbReference type="EMBL" id="JBCITK010000001">
    <property type="protein sequence ID" value="MEN0645081.1"/>
    <property type="molecule type" value="Genomic_DNA"/>
</dbReference>
<evidence type="ECO:0000313" key="13">
    <source>
        <dbReference type="Proteomes" id="UP001418796"/>
    </source>
</evidence>
<keyword evidence="9" id="KW-0812">Transmembrane</keyword>
<feature type="transmembrane region" description="Helical" evidence="9">
    <location>
        <begin position="12"/>
        <end position="32"/>
    </location>
</feature>
<dbReference type="SMART" id="SM00304">
    <property type="entry name" value="HAMP"/>
    <property type="match status" value="1"/>
</dbReference>
<accession>A0ABU9VME5</accession>
<dbReference type="PANTHER" id="PTHR32089:SF112">
    <property type="entry name" value="LYSOZYME-LIKE PROTEIN-RELATED"/>
    <property type="match status" value="1"/>
</dbReference>
<name>A0ABU9VME5_9BACI</name>
<feature type="transmembrane region" description="Helical" evidence="9">
    <location>
        <begin position="180"/>
        <end position="200"/>
    </location>
</feature>
<comment type="subcellular location">
    <subcellularLocation>
        <location evidence="1">Cell membrane</location>
    </subcellularLocation>
</comment>
<dbReference type="InterPro" id="IPR004089">
    <property type="entry name" value="MCPsignal_dom"/>
</dbReference>
<evidence type="ECO:0000256" key="6">
    <source>
        <dbReference type="PROSITE-ProRule" id="PRU00284"/>
    </source>
</evidence>
<evidence type="ECO:0000259" key="10">
    <source>
        <dbReference type="PROSITE" id="PS50111"/>
    </source>
</evidence>
<dbReference type="Gene3D" id="1.10.287.950">
    <property type="entry name" value="Methyl-accepting chemotaxis protein"/>
    <property type="match status" value="1"/>
</dbReference>
<keyword evidence="13" id="KW-1185">Reference proteome</keyword>
<keyword evidence="7" id="KW-0175">Coiled coil</keyword>
<keyword evidence="9" id="KW-1133">Transmembrane helix</keyword>
<feature type="domain" description="HAMP" evidence="11">
    <location>
        <begin position="202"/>
        <end position="255"/>
    </location>
</feature>
<dbReference type="InterPro" id="IPR003660">
    <property type="entry name" value="HAMP_dom"/>
</dbReference>
<protein>
    <submittedName>
        <fullName evidence="12">Methyl-accepting chemotaxis protein</fullName>
    </submittedName>
</protein>
<reference evidence="12 13" key="1">
    <citation type="submission" date="2024-03" db="EMBL/GenBank/DDBJ databases">
        <title>Bacilli Hybrid Assemblies.</title>
        <authorList>
            <person name="Kovac J."/>
        </authorList>
    </citation>
    <scope>NUCLEOTIDE SEQUENCE [LARGE SCALE GENOMIC DNA]</scope>
    <source>
        <strain evidence="12 13">FSL R7-0666</strain>
    </source>
</reference>
<comment type="caution">
    <text evidence="12">The sequence shown here is derived from an EMBL/GenBank/DDBJ whole genome shotgun (WGS) entry which is preliminary data.</text>
</comment>
<dbReference type="Gene3D" id="6.10.340.10">
    <property type="match status" value="1"/>
</dbReference>
<dbReference type="PRINTS" id="PR00260">
    <property type="entry name" value="CHEMTRNSDUCR"/>
</dbReference>
<dbReference type="CDD" id="cd06225">
    <property type="entry name" value="HAMP"/>
    <property type="match status" value="1"/>
</dbReference>
<dbReference type="Pfam" id="PF00672">
    <property type="entry name" value="HAMP"/>
    <property type="match status" value="1"/>
</dbReference>